<dbReference type="Proteomes" id="UP001301140">
    <property type="component" value="Unassembled WGS sequence"/>
</dbReference>
<evidence type="ECO:0000313" key="7">
    <source>
        <dbReference type="EMBL" id="MDF1587305.1"/>
    </source>
</evidence>
<protein>
    <submittedName>
        <fullName evidence="7">Lysophospholipid acyltransferase family protein</fullName>
    </submittedName>
</protein>
<comment type="subcellular location">
    <subcellularLocation>
        <location evidence="1">Cell inner membrane</location>
    </subcellularLocation>
</comment>
<evidence type="ECO:0000256" key="1">
    <source>
        <dbReference type="ARBA" id="ARBA00004533"/>
    </source>
</evidence>
<comment type="caution">
    <text evidence="7">The sequence shown here is derived from an EMBL/GenBank/DDBJ whole genome shotgun (WGS) entry which is preliminary data.</text>
</comment>
<dbReference type="EMBL" id="JARGEQ010000126">
    <property type="protein sequence ID" value="MDF1587305.1"/>
    <property type="molecule type" value="Genomic_DNA"/>
</dbReference>
<dbReference type="RefSeq" id="WP_327789723.1">
    <property type="nucleotide sequence ID" value="NZ_JARGEQ010000126.1"/>
</dbReference>
<sequence>MPRFIIASRFKNVADRMPGLERAIWRSEAGLLDLLWGSARRLSPDRASDLGCRVGRLFGVRSRKNRHVLANLATAFPDWPKARVEQVARSSWGEVGRTVAEFPHLAAIAGEPERAQIVDLGGIEAVKASGRPAIFVAPHLANWNLLPIAAVRSGVPLSALYSPQSNPFIDERIKESQRALRCRLIAVEDGRGMLKDLKEGRSIGLLMDQRFDAGEMIPFFGHPAATPVAPARLAVKLGIPFVPCRVERLEGAHFRVSIHPPVQPDSSLEPRMAARSMVEQVNHLFEAWIRAAPEQWLCAKRRWPKASPVGGETA</sequence>
<keyword evidence="3" id="KW-0997">Cell inner membrane</keyword>
<dbReference type="AlphaFoldDB" id="A0AAP4D6G6"/>
<evidence type="ECO:0000256" key="4">
    <source>
        <dbReference type="ARBA" id="ARBA00022679"/>
    </source>
</evidence>
<dbReference type="GO" id="GO:0009247">
    <property type="term" value="P:glycolipid biosynthetic process"/>
    <property type="evidence" value="ECO:0007669"/>
    <property type="project" value="UniProtKB-ARBA"/>
</dbReference>
<name>A0AAP4D6G6_9PROT</name>
<organism evidence="7 8">
    <name type="scientific">Marinimicrococcus flavescens</name>
    <dbReference type="NCBI Taxonomy" id="3031815"/>
    <lineage>
        <taxon>Bacteria</taxon>
        <taxon>Pseudomonadati</taxon>
        <taxon>Pseudomonadota</taxon>
        <taxon>Alphaproteobacteria</taxon>
        <taxon>Geminicoccales</taxon>
        <taxon>Geminicoccaceae</taxon>
        <taxon>Marinimicrococcus</taxon>
    </lineage>
</organism>
<evidence type="ECO:0000256" key="2">
    <source>
        <dbReference type="ARBA" id="ARBA00022475"/>
    </source>
</evidence>
<reference evidence="7 8" key="1">
    <citation type="submission" date="2023-03" db="EMBL/GenBank/DDBJ databases">
        <title>YIM 152171 draft genome.</title>
        <authorList>
            <person name="Yang Z."/>
        </authorList>
    </citation>
    <scope>NUCLEOTIDE SEQUENCE [LARGE SCALE GENOMIC DNA]</scope>
    <source>
        <strain evidence="7 8">YIM 152171</strain>
    </source>
</reference>
<dbReference type="InterPro" id="IPR004960">
    <property type="entry name" value="LipA_acyltrans"/>
</dbReference>
<gene>
    <name evidence="7" type="ORF">PZ740_13040</name>
</gene>
<evidence type="ECO:0000256" key="3">
    <source>
        <dbReference type="ARBA" id="ARBA00022519"/>
    </source>
</evidence>
<keyword evidence="2" id="KW-1003">Cell membrane</keyword>
<keyword evidence="8" id="KW-1185">Reference proteome</keyword>
<evidence type="ECO:0000256" key="6">
    <source>
        <dbReference type="ARBA" id="ARBA00023315"/>
    </source>
</evidence>
<dbReference type="Pfam" id="PF03279">
    <property type="entry name" value="Lip_A_acyltrans"/>
    <property type="match status" value="1"/>
</dbReference>
<keyword evidence="5" id="KW-0472">Membrane</keyword>
<dbReference type="CDD" id="cd07984">
    <property type="entry name" value="LPLAT_LABLAT-like"/>
    <property type="match status" value="1"/>
</dbReference>
<keyword evidence="6 7" id="KW-0012">Acyltransferase</keyword>
<dbReference type="PANTHER" id="PTHR30606:SF9">
    <property type="entry name" value="LIPID A BIOSYNTHESIS LAUROYLTRANSFERASE"/>
    <property type="match status" value="1"/>
</dbReference>
<accession>A0AAP4D6G6</accession>
<dbReference type="GO" id="GO:0005886">
    <property type="term" value="C:plasma membrane"/>
    <property type="evidence" value="ECO:0007669"/>
    <property type="project" value="UniProtKB-SubCell"/>
</dbReference>
<dbReference type="PANTHER" id="PTHR30606">
    <property type="entry name" value="LIPID A BIOSYNTHESIS LAUROYL ACYLTRANSFERASE"/>
    <property type="match status" value="1"/>
</dbReference>
<evidence type="ECO:0000313" key="8">
    <source>
        <dbReference type="Proteomes" id="UP001301140"/>
    </source>
</evidence>
<dbReference type="GO" id="GO:0016746">
    <property type="term" value="F:acyltransferase activity"/>
    <property type="evidence" value="ECO:0007669"/>
    <property type="project" value="UniProtKB-KW"/>
</dbReference>
<keyword evidence="4" id="KW-0808">Transferase</keyword>
<proteinExistence type="predicted"/>
<evidence type="ECO:0000256" key="5">
    <source>
        <dbReference type="ARBA" id="ARBA00023136"/>
    </source>
</evidence>